<evidence type="ECO:0000256" key="3">
    <source>
        <dbReference type="ARBA" id="ARBA00022821"/>
    </source>
</evidence>
<dbReference type="PANTHER" id="PTHR36766">
    <property type="entry name" value="PLANT BROAD-SPECTRUM MILDEW RESISTANCE PROTEIN RPW8"/>
    <property type="match status" value="1"/>
</dbReference>
<feature type="non-terminal residue" evidence="7">
    <location>
        <position position="1"/>
    </location>
</feature>
<keyword evidence="2" id="KW-0547">Nucleotide-binding</keyword>
<feature type="domain" description="NB-ARC" evidence="5">
    <location>
        <begin position="253"/>
        <end position="301"/>
    </location>
</feature>
<evidence type="ECO:0008006" key="9">
    <source>
        <dbReference type="Google" id="ProtNLM"/>
    </source>
</evidence>
<dbReference type="InterPro" id="IPR027417">
    <property type="entry name" value="P-loop_NTPase"/>
</dbReference>
<dbReference type="Pfam" id="PF00931">
    <property type="entry name" value="NB-ARC"/>
    <property type="match status" value="2"/>
</dbReference>
<feature type="domain" description="Disease resistance N-terminal" evidence="6">
    <location>
        <begin position="12"/>
        <end position="96"/>
    </location>
</feature>
<sequence>MAEAIAFDIATELIIKLSSLALSQIGLWWNLKDDLHDLERAVSTIKAVLLDAEEKSATNNLVKVWLEELKDVLYDADDLIDDFSTEALRKDLMGENKLTKEVRLFFSSSNQFAYGIKIGRKIEAIKARLASIGSEAKMFDFVERDRPMETSFMTKKRQQTHSFEREDEIIGRDDDKVALLKLVLEFQSEENVYIIPIMGFGGLGKTALALLVYNDEMVKSHFELTMFVCVSNVFDVKVIVANIIKSKLLMGGAKGSRIIVTTRSLKVAKITNKCQSHILNLKGLSDDDTWSLFKKIAFEQRYVDSTNSAFVEVGKQISKRCGGVPL</sequence>
<keyword evidence="8" id="KW-1185">Reference proteome</keyword>
<protein>
    <recommendedName>
        <fullName evidence="9">Rx N-terminal domain-containing protein</fullName>
    </recommendedName>
</protein>
<feature type="domain" description="NB-ARC" evidence="5">
    <location>
        <begin position="188"/>
        <end position="245"/>
    </location>
</feature>
<dbReference type="EMBL" id="JABFAC010000007">
    <property type="protein sequence ID" value="MBA0619529.1"/>
    <property type="molecule type" value="Genomic_DNA"/>
</dbReference>
<keyword evidence="1" id="KW-0677">Repeat</keyword>
<dbReference type="Gene3D" id="3.40.50.300">
    <property type="entry name" value="P-loop containing nucleotide triphosphate hydrolases"/>
    <property type="match status" value="1"/>
</dbReference>
<dbReference type="Pfam" id="PF18052">
    <property type="entry name" value="Rx_N"/>
    <property type="match status" value="1"/>
</dbReference>
<evidence type="ECO:0000256" key="2">
    <source>
        <dbReference type="ARBA" id="ARBA00022741"/>
    </source>
</evidence>
<dbReference type="Proteomes" id="UP000593561">
    <property type="component" value="Unassembled WGS sequence"/>
</dbReference>
<evidence type="ECO:0000259" key="5">
    <source>
        <dbReference type="Pfam" id="PF00931"/>
    </source>
</evidence>
<keyword evidence="3" id="KW-0611">Plant defense</keyword>
<evidence type="ECO:0000313" key="7">
    <source>
        <dbReference type="EMBL" id="MBA0619529.1"/>
    </source>
</evidence>
<dbReference type="GO" id="GO:0006952">
    <property type="term" value="P:defense response"/>
    <property type="evidence" value="ECO:0007669"/>
    <property type="project" value="UniProtKB-KW"/>
</dbReference>
<dbReference type="InterPro" id="IPR002182">
    <property type="entry name" value="NB-ARC"/>
</dbReference>
<evidence type="ECO:0000256" key="4">
    <source>
        <dbReference type="ARBA" id="ARBA00022840"/>
    </source>
</evidence>
<gene>
    <name evidence="7" type="ORF">Godav_028688</name>
</gene>
<evidence type="ECO:0000256" key="1">
    <source>
        <dbReference type="ARBA" id="ARBA00022737"/>
    </source>
</evidence>
<comment type="caution">
    <text evidence="7">The sequence shown here is derived from an EMBL/GenBank/DDBJ whole genome shotgun (WGS) entry which is preliminary data.</text>
</comment>
<dbReference type="Gene3D" id="1.20.5.4130">
    <property type="match status" value="1"/>
</dbReference>
<name>A0A7J8S0D9_GOSDV</name>
<dbReference type="GO" id="GO:0005524">
    <property type="term" value="F:ATP binding"/>
    <property type="evidence" value="ECO:0007669"/>
    <property type="project" value="UniProtKB-KW"/>
</dbReference>
<keyword evidence="4" id="KW-0067">ATP-binding</keyword>
<dbReference type="InterPro" id="IPR041118">
    <property type="entry name" value="Rx_N"/>
</dbReference>
<organism evidence="7 8">
    <name type="scientific">Gossypium davidsonii</name>
    <name type="common">Davidson's cotton</name>
    <name type="synonym">Gossypium klotzschianum subsp. davidsonii</name>
    <dbReference type="NCBI Taxonomy" id="34287"/>
    <lineage>
        <taxon>Eukaryota</taxon>
        <taxon>Viridiplantae</taxon>
        <taxon>Streptophyta</taxon>
        <taxon>Embryophyta</taxon>
        <taxon>Tracheophyta</taxon>
        <taxon>Spermatophyta</taxon>
        <taxon>Magnoliopsida</taxon>
        <taxon>eudicotyledons</taxon>
        <taxon>Gunneridae</taxon>
        <taxon>Pentapetalae</taxon>
        <taxon>rosids</taxon>
        <taxon>malvids</taxon>
        <taxon>Malvales</taxon>
        <taxon>Malvaceae</taxon>
        <taxon>Malvoideae</taxon>
        <taxon>Gossypium</taxon>
    </lineage>
</organism>
<reference evidence="7 8" key="1">
    <citation type="journal article" date="2019" name="Genome Biol. Evol.">
        <title>Insights into the evolution of the New World diploid cottons (Gossypium, subgenus Houzingenia) based on genome sequencing.</title>
        <authorList>
            <person name="Grover C.E."/>
            <person name="Arick M.A. 2nd"/>
            <person name="Thrash A."/>
            <person name="Conover J.L."/>
            <person name="Sanders W.S."/>
            <person name="Peterson D.G."/>
            <person name="Frelichowski J.E."/>
            <person name="Scheffler J.A."/>
            <person name="Scheffler B.E."/>
            <person name="Wendel J.F."/>
        </authorList>
    </citation>
    <scope>NUCLEOTIDE SEQUENCE [LARGE SCALE GENOMIC DNA]</scope>
    <source>
        <strain evidence="7">27</strain>
        <tissue evidence="7">Leaf</tissue>
    </source>
</reference>
<evidence type="ECO:0000313" key="8">
    <source>
        <dbReference type="Proteomes" id="UP000593561"/>
    </source>
</evidence>
<evidence type="ECO:0000259" key="6">
    <source>
        <dbReference type="Pfam" id="PF18052"/>
    </source>
</evidence>
<dbReference type="GO" id="GO:0043531">
    <property type="term" value="F:ADP binding"/>
    <property type="evidence" value="ECO:0007669"/>
    <property type="project" value="InterPro"/>
</dbReference>
<accession>A0A7J8S0D9</accession>
<dbReference type="PANTHER" id="PTHR36766:SF40">
    <property type="entry name" value="DISEASE RESISTANCE PROTEIN RGA3"/>
    <property type="match status" value="1"/>
</dbReference>
<dbReference type="AlphaFoldDB" id="A0A7J8S0D9"/>
<proteinExistence type="predicted"/>
<dbReference type="SUPFAM" id="SSF52540">
    <property type="entry name" value="P-loop containing nucleoside triphosphate hydrolases"/>
    <property type="match status" value="1"/>
</dbReference>